<dbReference type="EC" id="2.7.1.49" evidence="5"/>
<keyword evidence="10 17" id="KW-0418">Kinase</keyword>
<evidence type="ECO:0000256" key="10">
    <source>
        <dbReference type="ARBA" id="ARBA00022777"/>
    </source>
</evidence>
<proteinExistence type="inferred from homology"/>
<dbReference type="InterPro" id="IPR004399">
    <property type="entry name" value="HMP/HMP-P_kinase_dom"/>
</dbReference>
<comment type="pathway">
    <text evidence="3">Cofactor biosynthesis; thiamine diphosphate biosynthesis; 4-amino-2-methyl-5-diphosphomethylpyrimidine from 5-amino-1-(5-phospho-D-ribosyl)imidazole: step 3/3.</text>
</comment>
<dbReference type="GO" id="GO:0008972">
    <property type="term" value="F:phosphomethylpyrimidine kinase activity"/>
    <property type="evidence" value="ECO:0007669"/>
    <property type="project" value="UniProtKB-EC"/>
</dbReference>
<evidence type="ECO:0000256" key="5">
    <source>
        <dbReference type="ARBA" id="ARBA00012135"/>
    </source>
</evidence>
<dbReference type="FunFam" id="3.40.1190.20:FF:000003">
    <property type="entry name" value="Phosphomethylpyrimidine kinase ThiD"/>
    <property type="match status" value="1"/>
</dbReference>
<feature type="domain" description="Pyridoxamine kinase/Phosphomethylpyrimidine kinase" evidence="16">
    <location>
        <begin position="13"/>
        <end position="257"/>
    </location>
</feature>
<evidence type="ECO:0000259" key="16">
    <source>
        <dbReference type="Pfam" id="PF08543"/>
    </source>
</evidence>
<keyword evidence="11" id="KW-0067">ATP-binding</keyword>
<keyword evidence="12" id="KW-0784">Thiamine biosynthesis</keyword>
<comment type="catalytic activity">
    <reaction evidence="1">
        <text>4-amino-5-hydroxymethyl-2-methylpyrimidine + ATP = 4-amino-2-methyl-5-(phosphooxymethyl)pyrimidine + ADP + H(+)</text>
        <dbReference type="Rhea" id="RHEA:23096"/>
        <dbReference type="ChEBI" id="CHEBI:15378"/>
        <dbReference type="ChEBI" id="CHEBI:16892"/>
        <dbReference type="ChEBI" id="CHEBI:30616"/>
        <dbReference type="ChEBI" id="CHEBI:58354"/>
        <dbReference type="ChEBI" id="CHEBI:456216"/>
        <dbReference type="EC" id="2.7.1.49"/>
    </reaction>
</comment>
<dbReference type="EMBL" id="AP025628">
    <property type="protein sequence ID" value="BDG60964.1"/>
    <property type="molecule type" value="Genomic_DNA"/>
</dbReference>
<dbReference type="InterPro" id="IPR013749">
    <property type="entry name" value="PM/HMP-P_kinase-1"/>
</dbReference>
<evidence type="ECO:0000256" key="9">
    <source>
        <dbReference type="ARBA" id="ARBA00022741"/>
    </source>
</evidence>
<comment type="similarity">
    <text evidence="4">Belongs to the ThiD family.</text>
</comment>
<organism evidence="17 18">
    <name type="scientific">Caldinitratiruptor microaerophilus</name>
    <dbReference type="NCBI Taxonomy" id="671077"/>
    <lineage>
        <taxon>Bacteria</taxon>
        <taxon>Bacillati</taxon>
        <taxon>Bacillota</taxon>
        <taxon>Clostridia</taxon>
        <taxon>Eubacteriales</taxon>
        <taxon>Symbiobacteriaceae</taxon>
        <taxon>Caldinitratiruptor</taxon>
    </lineage>
</organism>
<evidence type="ECO:0000313" key="17">
    <source>
        <dbReference type="EMBL" id="BDG60964.1"/>
    </source>
</evidence>
<dbReference type="InterPro" id="IPR029056">
    <property type="entry name" value="Ribokinase-like"/>
</dbReference>
<dbReference type="SUPFAM" id="SSF53613">
    <property type="entry name" value="Ribokinase-like"/>
    <property type="match status" value="1"/>
</dbReference>
<evidence type="ECO:0000256" key="2">
    <source>
        <dbReference type="ARBA" id="ARBA00000565"/>
    </source>
</evidence>
<keyword evidence="9" id="KW-0547">Nucleotide-binding</keyword>
<evidence type="ECO:0000256" key="7">
    <source>
        <dbReference type="ARBA" id="ARBA00019161"/>
    </source>
</evidence>
<dbReference type="Proteomes" id="UP001163687">
    <property type="component" value="Chromosome"/>
</dbReference>
<sequence>MGMARALTIAGSDSGGGAGIEADLKTFAALGVYGTAAITGVTAQNTLGVQAVELVSPEMVEKQIDSVLSDIGTDAAKTGMLGSAGIVRAAARALRRWRVERLVVDPVMVAKGGEPLLEPEARQAVVDEILPLALVVTPNLPEAAALAGRPVRSRADMEEAARRIHALGPRWVVVKGGHLAEGRAVDLVYDGQGFFELDGERIDTRHTHGTGCTFSATIAAGLARGLDVPAALQRAKKVISWAIAHAPGIGGGHGPTNHFFAHLADA</sequence>
<keyword evidence="8" id="KW-0808">Transferase</keyword>
<dbReference type="GO" id="GO:0005524">
    <property type="term" value="F:ATP binding"/>
    <property type="evidence" value="ECO:0007669"/>
    <property type="project" value="UniProtKB-KW"/>
</dbReference>
<dbReference type="PANTHER" id="PTHR20858:SF17">
    <property type="entry name" value="HYDROXYMETHYLPYRIMIDINE_PHOSPHOMETHYLPYRIMIDINE KINASE THI20-RELATED"/>
    <property type="match status" value="1"/>
</dbReference>
<evidence type="ECO:0000256" key="14">
    <source>
        <dbReference type="ARBA" id="ARBA00042102"/>
    </source>
</evidence>
<protein>
    <recommendedName>
        <fullName evidence="7">Hydroxymethylpyrimidine/phosphomethylpyrimidine kinase</fullName>
        <ecNumber evidence="5">2.7.1.49</ecNumber>
        <ecNumber evidence="6">2.7.4.7</ecNumber>
    </recommendedName>
    <alternativeName>
        <fullName evidence="14">Hydroxymethylpyrimidine kinase</fullName>
    </alternativeName>
    <alternativeName>
        <fullName evidence="15">Hydroxymethylpyrimidine phosphate kinase</fullName>
    </alternativeName>
</protein>
<evidence type="ECO:0000256" key="3">
    <source>
        <dbReference type="ARBA" id="ARBA00004769"/>
    </source>
</evidence>
<dbReference type="Pfam" id="PF08543">
    <property type="entry name" value="Phos_pyr_kin"/>
    <property type="match status" value="1"/>
</dbReference>
<dbReference type="GO" id="GO:0009228">
    <property type="term" value="P:thiamine biosynthetic process"/>
    <property type="evidence" value="ECO:0007669"/>
    <property type="project" value="UniProtKB-KW"/>
</dbReference>
<dbReference type="GO" id="GO:0005829">
    <property type="term" value="C:cytosol"/>
    <property type="evidence" value="ECO:0007669"/>
    <property type="project" value="TreeGrafter"/>
</dbReference>
<comment type="catalytic activity">
    <reaction evidence="2">
        <text>4-amino-2-methyl-5-(phosphooxymethyl)pyrimidine + ATP = 4-amino-2-methyl-5-(diphosphooxymethyl)pyrimidine + ADP</text>
        <dbReference type="Rhea" id="RHEA:19893"/>
        <dbReference type="ChEBI" id="CHEBI:30616"/>
        <dbReference type="ChEBI" id="CHEBI:57841"/>
        <dbReference type="ChEBI" id="CHEBI:58354"/>
        <dbReference type="ChEBI" id="CHEBI:456216"/>
        <dbReference type="EC" id="2.7.4.7"/>
    </reaction>
</comment>
<name>A0AA35GA59_9FIRM</name>
<dbReference type="PANTHER" id="PTHR20858">
    <property type="entry name" value="PHOSPHOMETHYLPYRIMIDINE KINASE"/>
    <property type="match status" value="1"/>
</dbReference>
<dbReference type="KEGG" id="cmic:caldi_20540"/>
<evidence type="ECO:0000313" key="18">
    <source>
        <dbReference type="Proteomes" id="UP001163687"/>
    </source>
</evidence>
<evidence type="ECO:0000256" key="11">
    <source>
        <dbReference type="ARBA" id="ARBA00022840"/>
    </source>
</evidence>
<dbReference type="RefSeq" id="WP_264841647.1">
    <property type="nucleotide sequence ID" value="NZ_AP025628.1"/>
</dbReference>
<keyword evidence="18" id="KW-1185">Reference proteome</keyword>
<accession>A0AA35GA59</accession>
<dbReference type="NCBIfam" id="TIGR00097">
    <property type="entry name" value="HMP-P_kinase"/>
    <property type="match status" value="1"/>
</dbReference>
<dbReference type="AlphaFoldDB" id="A0AA35GA59"/>
<evidence type="ECO:0000256" key="15">
    <source>
        <dbReference type="ARBA" id="ARBA00043176"/>
    </source>
</evidence>
<evidence type="ECO:0000256" key="8">
    <source>
        <dbReference type="ARBA" id="ARBA00022679"/>
    </source>
</evidence>
<evidence type="ECO:0000256" key="6">
    <source>
        <dbReference type="ARBA" id="ARBA00012963"/>
    </source>
</evidence>
<evidence type="ECO:0000256" key="1">
    <source>
        <dbReference type="ARBA" id="ARBA00000151"/>
    </source>
</evidence>
<reference evidence="17" key="1">
    <citation type="submission" date="2022-03" db="EMBL/GenBank/DDBJ databases">
        <title>Complete genome sequence of Caldinitratiruptor microaerophilus.</title>
        <authorList>
            <person name="Mukaiyama R."/>
            <person name="Nishiyama T."/>
            <person name="Ueda K."/>
        </authorList>
    </citation>
    <scope>NUCLEOTIDE SEQUENCE</scope>
    <source>
        <strain evidence="17">JCM 16183</strain>
    </source>
</reference>
<evidence type="ECO:0000256" key="4">
    <source>
        <dbReference type="ARBA" id="ARBA00009879"/>
    </source>
</evidence>
<evidence type="ECO:0000256" key="12">
    <source>
        <dbReference type="ARBA" id="ARBA00022977"/>
    </source>
</evidence>
<dbReference type="GO" id="GO:0008902">
    <property type="term" value="F:hydroxymethylpyrimidine kinase activity"/>
    <property type="evidence" value="ECO:0007669"/>
    <property type="project" value="UniProtKB-EC"/>
</dbReference>
<dbReference type="CDD" id="cd01169">
    <property type="entry name" value="HMPP_kinase"/>
    <property type="match status" value="1"/>
</dbReference>
<gene>
    <name evidence="17" type="ORF">caldi_20540</name>
</gene>
<comment type="pathway">
    <text evidence="13">Cofactor biosynthesis; thiamine diphosphate biosynthesis; 4-amino-2-methyl-5-diphosphomethylpyrimidine from 5-amino-1-(5-phospho-D-ribosyl)imidazole: step 2/3.</text>
</comment>
<evidence type="ECO:0000256" key="13">
    <source>
        <dbReference type="ARBA" id="ARBA00037917"/>
    </source>
</evidence>
<dbReference type="Gene3D" id="3.40.1190.20">
    <property type="match status" value="1"/>
</dbReference>
<dbReference type="EC" id="2.7.4.7" evidence="6"/>